<name>A0A6J4JGY5_9ACTN</name>
<feature type="non-terminal residue" evidence="2">
    <location>
        <position position="48"/>
    </location>
</feature>
<gene>
    <name evidence="2" type="ORF">AVDCRST_MAG10-3824</name>
</gene>
<sequence length="48" mass="4917">CRSTPTAPGTRCAARAVGAASRPSLQCWPRPPVSSTGPSPRPVARTVT</sequence>
<evidence type="ECO:0000313" key="2">
    <source>
        <dbReference type="EMBL" id="CAA9279606.1"/>
    </source>
</evidence>
<evidence type="ECO:0000256" key="1">
    <source>
        <dbReference type="SAM" id="MobiDB-lite"/>
    </source>
</evidence>
<proteinExistence type="predicted"/>
<dbReference type="AlphaFoldDB" id="A0A6J4JGY5"/>
<accession>A0A6J4JGY5</accession>
<reference evidence="2" key="1">
    <citation type="submission" date="2020-02" db="EMBL/GenBank/DDBJ databases">
        <authorList>
            <person name="Meier V. D."/>
        </authorList>
    </citation>
    <scope>NUCLEOTIDE SEQUENCE</scope>
    <source>
        <strain evidence="2">AVDCRST_MAG10</strain>
    </source>
</reference>
<feature type="region of interest" description="Disordered" evidence="1">
    <location>
        <begin position="1"/>
        <end position="48"/>
    </location>
</feature>
<organism evidence="2">
    <name type="scientific">uncultured Acidimicrobiales bacterium</name>
    <dbReference type="NCBI Taxonomy" id="310071"/>
    <lineage>
        <taxon>Bacteria</taxon>
        <taxon>Bacillati</taxon>
        <taxon>Actinomycetota</taxon>
        <taxon>Acidimicrobiia</taxon>
        <taxon>Acidimicrobiales</taxon>
        <taxon>environmental samples</taxon>
    </lineage>
</organism>
<feature type="non-terminal residue" evidence="2">
    <location>
        <position position="1"/>
    </location>
</feature>
<protein>
    <submittedName>
        <fullName evidence="2">Uncharacterized protein</fullName>
    </submittedName>
</protein>
<dbReference type="EMBL" id="CADCTB010000227">
    <property type="protein sequence ID" value="CAA9279606.1"/>
    <property type="molecule type" value="Genomic_DNA"/>
</dbReference>